<evidence type="ECO:0000256" key="2">
    <source>
        <dbReference type="ARBA" id="ARBA00023002"/>
    </source>
</evidence>
<dbReference type="Pfam" id="PF13561">
    <property type="entry name" value="adh_short_C2"/>
    <property type="match status" value="1"/>
</dbReference>
<dbReference type="FunFam" id="3.40.50.720:FF:000084">
    <property type="entry name" value="Short-chain dehydrogenase reductase"/>
    <property type="match status" value="1"/>
</dbReference>
<evidence type="ECO:0000256" key="5">
    <source>
        <dbReference type="ARBA" id="ARBA00023221"/>
    </source>
</evidence>
<keyword evidence="5" id="KW-0753">Steroid metabolism</keyword>
<dbReference type="PRINTS" id="PR00080">
    <property type="entry name" value="SDRFAMILY"/>
</dbReference>
<protein>
    <submittedName>
        <fullName evidence="6">Glucose 1-dehydrogenase</fullName>
        <ecNumber evidence="6">1.1.1.47</ecNumber>
    </submittedName>
</protein>
<sequence>MRLADKVAIVTGAANGQGAATARRFVQEGARVVVADVDDEAGAQLAEELGPAAVYQHLDVGSEDDWSDAVRAVSALGRVDVLVNNAGVLSFSTIDEIELADYERVIRVNQTGPLLGMRAVIPRMSEGGGSIINVSSVEGLAGMAGVVAYTASKFAVRGMSKVAAVELGGRGIRVNSVHPGMVDTGMVSTAVGGPVPMDEIGKRVALGRVARPDEIAELAVFLAADESSYCTGAEFVADGGATATHSLG</sequence>
<evidence type="ECO:0000313" key="7">
    <source>
        <dbReference type="Proteomes" id="UP000598360"/>
    </source>
</evidence>
<dbReference type="InterPro" id="IPR036291">
    <property type="entry name" value="NAD(P)-bd_dom_sf"/>
</dbReference>
<proteinExistence type="inferred from homology"/>
<dbReference type="GO" id="GO:0008202">
    <property type="term" value="P:steroid metabolic process"/>
    <property type="evidence" value="ECO:0007669"/>
    <property type="project" value="UniProtKB-KW"/>
</dbReference>
<dbReference type="NCBIfam" id="NF005559">
    <property type="entry name" value="PRK07231.1"/>
    <property type="match status" value="1"/>
</dbReference>
<comment type="caution">
    <text evidence="6">The sequence shown here is derived from an EMBL/GenBank/DDBJ whole genome shotgun (WGS) entry which is preliminary data.</text>
</comment>
<dbReference type="SUPFAM" id="SSF51735">
    <property type="entry name" value="NAD(P)-binding Rossmann-fold domains"/>
    <property type="match status" value="1"/>
</dbReference>
<dbReference type="Gene3D" id="3.40.50.720">
    <property type="entry name" value="NAD(P)-binding Rossmann-like Domain"/>
    <property type="match status" value="1"/>
</dbReference>
<evidence type="ECO:0000256" key="1">
    <source>
        <dbReference type="ARBA" id="ARBA00006484"/>
    </source>
</evidence>
<dbReference type="PRINTS" id="PR00081">
    <property type="entry name" value="GDHRDH"/>
</dbReference>
<dbReference type="Proteomes" id="UP000598360">
    <property type="component" value="Unassembled WGS sequence"/>
</dbReference>
<keyword evidence="2 6" id="KW-0560">Oxidoreductase</keyword>
<dbReference type="PROSITE" id="PS00061">
    <property type="entry name" value="ADH_SHORT"/>
    <property type="match status" value="1"/>
</dbReference>
<keyword evidence="4" id="KW-0443">Lipid metabolism</keyword>
<dbReference type="EC" id="1.1.1.47" evidence="6"/>
<dbReference type="AlphaFoldDB" id="A0A929BD81"/>
<dbReference type="InterPro" id="IPR002347">
    <property type="entry name" value="SDR_fam"/>
</dbReference>
<comment type="similarity">
    <text evidence="1">Belongs to the short-chain dehydrogenases/reductases (SDR) family.</text>
</comment>
<dbReference type="InterPro" id="IPR020904">
    <property type="entry name" value="Sc_DH/Rdtase_CS"/>
</dbReference>
<name>A0A929BD81_9PSEU</name>
<dbReference type="EMBL" id="JADEYC010000021">
    <property type="protein sequence ID" value="MBE9375468.1"/>
    <property type="molecule type" value="Genomic_DNA"/>
</dbReference>
<dbReference type="PANTHER" id="PTHR43180">
    <property type="entry name" value="3-OXOACYL-(ACYL-CARRIER-PROTEIN) REDUCTASE (AFU_ORTHOLOGUE AFUA_6G11210)"/>
    <property type="match status" value="1"/>
</dbReference>
<evidence type="ECO:0000313" key="6">
    <source>
        <dbReference type="EMBL" id="MBE9375468.1"/>
    </source>
</evidence>
<gene>
    <name evidence="6" type="ORF">IQ251_13530</name>
</gene>
<evidence type="ECO:0000256" key="4">
    <source>
        <dbReference type="ARBA" id="ARBA00023098"/>
    </source>
</evidence>
<keyword evidence="7" id="KW-1185">Reference proteome</keyword>
<organism evidence="6 7">
    <name type="scientific">Saccharopolyspora montiporae</name>
    <dbReference type="NCBI Taxonomy" id="2781240"/>
    <lineage>
        <taxon>Bacteria</taxon>
        <taxon>Bacillati</taxon>
        <taxon>Actinomycetota</taxon>
        <taxon>Actinomycetes</taxon>
        <taxon>Pseudonocardiales</taxon>
        <taxon>Pseudonocardiaceae</taxon>
        <taxon>Saccharopolyspora</taxon>
    </lineage>
</organism>
<dbReference type="PANTHER" id="PTHR43180:SF28">
    <property type="entry name" value="NAD(P)-BINDING ROSSMANN-FOLD SUPERFAMILY PROTEIN"/>
    <property type="match status" value="1"/>
</dbReference>
<evidence type="ECO:0000256" key="3">
    <source>
        <dbReference type="ARBA" id="ARBA00023027"/>
    </source>
</evidence>
<keyword evidence="3" id="KW-0520">NAD</keyword>
<dbReference type="RefSeq" id="WP_193928913.1">
    <property type="nucleotide sequence ID" value="NZ_JADEYC010000021.1"/>
</dbReference>
<accession>A0A929BD81</accession>
<reference evidence="6" key="1">
    <citation type="submission" date="2020-10" db="EMBL/GenBank/DDBJ databases">
        <title>Diversity and distribution of actinomycetes associated with coral in the coast of Hainan.</title>
        <authorList>
            <person name="Li F."/>
        </authorList>
    </citation>
    <scope>NUCLEOTIDE SEQUENCE</scope>
    <source>
        <strain evidence="6">HNM0983</strain>
    </source>
</reference>
<dbReference type="GO" id="GO:0047936">
    <property type="term" value="F:glucose 1-dehydrogenase [NAD(P)+] activity"/>
    <property type="evidence" value="ECO:0007669"/>
    <property type="project" value="UniProtKB-EC"/>
</dbReference>